<reference evidence="4" key="1">
    <citation type="journal article" date="2020" name="Stud. Mycol.">
        <title>101 Dothideomycetes genomes: a test case for predicting lifestyles and emergence of pathogens.</title>
        <authorList>
            <person name="Haridas S."/>
            <person name="Albert R."/>
            <person name="Binder M."/>
            <person name="Bloem J."/>
            <person name="Labutti K."/>
            <person name="Salamov A."/>
            <person name="Andreopoulos B."/>
            <person name="Baker S."/>
            <person name="Barry K."/>
            <person name="Bills G."/>
            <person name="Bluhm B."/>
            <person name="Cannon C."/>
            <person name="Castanera R."/>
            <person name="Culley D."/>
            <person name="Daum C."/>
            <person name="Ezra D."/>
            <person name="Gonzalez J."/>
            <person name="Henrissat B."/>
            <person name="Kuo A."/>
            <person name="Liang C."/>
            <person name="Lipzen A."/>
            <person name="Lutzoni F."/>
            <person name="Magnuson J."/>
            <person name="Mondo S."/>
            <person name="Nolan M."/>
            <person name="Ohm R."/>
            <person name="Pangilinan J."/>
            <person name="Park H.-J."/>
            <person name="Ramirez L."/>
            <person name="Alfaro M."/>
            <person name="Sun H."/>
            <person name="Tritt A."/>
            <person name="Yoshinaga Y."/>
            <person name="Zwiers L.-H."/>
            <person name="Turgeon B."/>
            <person name="Goodwin S."/>
            <person name="Spatafora J."/>
            <person name="Crous P."/>
            <person name="Grigoriev I."/>
        </authorList>
    </citation>
    <scope>NUCLEOTIDE SEQUENCE</scope>
    <source>
        <strain evidence="4">CBS 119925</strain>
    </source>
</reference>
<comment type="similarity">
    <text evidence="1">Belongs to the histidine acid phosphatase family.</text>
</comment>
<keyword evidence="5" id="KW-1185">Reference proteome</keyword>
<feature type="transmembrane region" description="Helical" evidence="2">
    <location>
        <begin position="458"/>
        <end position="482"/>
    </location>
</feature>
<keyword evidence="2" id="KW-1133">Transmembrane helix</keyword>
<keyword evidence="2" id="KW-0472">Membrane</keyword>
<dbReference type="Pfam" id="PF00328">
    <property type="entry name" value="His_Phos_2"/>
    <property type="match status" value="1"/>
</dbReference>
<evidence type="ECO:0000256" key="3">
    <source>
        <dbReference type="SAM" id="SignalP"/>
    </source>
</evidence>
<dbReference type="CDD" id="cd07061">
    <property type="entry name" value="HP_HAP_like"/>
    <property type="match status" value="1"/>
</dbReference>
<dbReference type="AlphaFoldDB" id="A0A6A6V6T7"/>
<proteinExistence type="inferred from homology"/>
<dbReference type="EMBL" id="MU006582">
    <property type="protein sequence ID" value="KAF2745419.1"/>
    <property type="molecule type" value="Genomic_DNA"/>
</dbReference>
<protein>
    <submittedName>
        <fullName evidence="4">Phosphoglycerate mutase-like protein</fullName>
    </submittedName>
</protein>
<dbReference type="PANTHER" id="PTHR11567:SF127">
    <property type="entry name" value="HISTIDINE ACID PHOSPHATASE"/>
    <property type="match status" value="1"/>
</dbReference>
<evidence type="ECO:0000256" key="2">
    <source>
        <dbReference type="SAM" id="Phobius"/>
    </source>
</evidence>
<evidence type="ECO:0000313" key="5">
    <source>
        <dbReference type="Proteomes" id="UP000799440"/>
    </source>
</evidence>
<dbReference type="GO" id="GO:0016791">
    <property type="term" value="F:phosphatase activity"/>
    <property type="evidence" value="ECO:0007669"/>
    <property type="project" value="TreeGrafter"/>
</dbReference>
<dbReference type="InterPro" id="IPR050645">
    <property type="entry name" value="Histidine_acid_phosphatase"/>
</dbReference>
<gene>
    <name evidence="4" type="ORF">M011DRAFT_520349</name>
</gene>
<feature type="chain" id="PRO_5025497198" evidence="3">
    <location>
        <begin position="18"/>
        <end position="588"/>
    </location>
</feature>
<dbReference type="InterPro" id="IPR029033">
    <property type="entry name" value="His_PPase_superfam"/>
</dbReference>
<dbReference type="Proteomes" id="UP000799440">
    <property type="component" value="Unassembled WGS sequence"/>
</dbReference>
<dbReference type="SUPFAM" id="SSF53254">
    <property type="entry name" value="Phosphoglycerate mutase-like"/>
    <property type="match status" value="1"/>
</dbReference>
<accession>A0A6A6V6T7</accession>
<evidence type="ECO:0000313" key="4">
    <source>
        <dbReference type="EMBL" id="KAF2745419.1"/>
    </source>
</evidence>
<dbReference type="Gene3D" id="3.40.50.1240">
    <property type="entry name" value="Phosphoglycerate mutase-like"/>
    <property type="match status" value="1"/>
</dbReference>
<name>A0A6A6V6T7_9PLEO</name>
<dbReference type="OrthoDB" id="258392at2759"/>
<keyword evidence="3" id="KW-0732">Signal</keyword>
<sequence length="588" mass="63520">MFTLSLALLATARLIQATDDRPSHHVHGVVAFIRHGEVTPSSPRLTERGAQQMIELGQAFRGRYIGDFLRDGFGNDPIEGLSTDYLDPGQLYIQTLDRAYMQASAQAFVQGMYPPFDVSEAEDGGGALVGNESSQGSGDVPLPGFQYAPVQSLSEWDPQSVFVAGEQNCRSAVRASMQYYSTNEYAEKRKATQGFYDELDPELFGDQVDTIDYINAIQLYELLSYISAHNATTHPQLSNTTILSTLKSHADEISWYLWGNITNDSTDDYTLPPGDVRAMPGRTLAAHILLQLSAIIETPQQSPPVSLLFGDYKPLTSVFSLLQINSRQPTPDFRSLPPHASAIIVELFSTGPDPAFPNDVEDLWVNLHWHNSTEGFEGKLQAYPIFAAAPRASDMRWSEFERLVQGVSTEGVGEWCDVCESSAVFCSGVDGFVEAGGREGGALRDGRVREENGVSKTVAGVIGAVVALVVAGVLFALAALLGGVRVRRDPVRSVFSRRKSEVGGYKGSAKLASDADVTLKGNGAMPAGAGVGTTGQGKGAHERVGSWELRQKEFGREGDLGEMSPRGSFEAIEAAMGMGRPVVANERV</sequence>
<evidence type="ECO:0000256" key="1">
    <source>
        <dbReference type="ARBA" id="ARBA00005375"/>
    </source>
</evidence>
<dbReference type="InterPro" id="IPR000560">
    <property type="entry name" value="His_Pase_clade-2"/>
</dbReference>
<organism evidence="4 5">
    <name type="scientific">Sporormia fimetaria CBS 119925</name>
    <dbReference type="NCBI Taxonomy" id="1340428"/>
    <lineage>
        <taxon>Eukaryota</taxon>
        <taxon>Fungi</taxon>
        <taxon>Dikarya</taxon>
        <taxon>Ascomycota</taxon>
        <taxon>Pezizomycotina</taxon>
        <taxon>Dothideomycetes</taxon>
        <taxon>Pleosporomycetidae</taxon>
        <taxon>Pleosporales</taxon>
        <taxon>Sporormiaceae</taxon>
        <taxon>Sporormia</taxon>
    </lineage>
</organism>
<keyword evidence="2" id="KW-0812">Transmembrane</keyword>
<dbReference type="PANTHER" id="PTHR11567">
    <property type="entry name" value="ACID PHOSPHATASE-RELATED"/>
    <property type="match status" value="1"/>
</dbReference>
<feature type="signal peptide" evidence="3">
    <location>
        <begin position="1"/>
        <end position="17"/>
    </location>
</feature>